<dbReference type="AlphaFoldDB" id="A0A5P1EE12"/>
<dbReference type="EMBL" id="CM007387">
    <property type="protein sequence ID" value="ONK62961.1"/>
    <property type="molecule type" value="Genomic_DNA"/>
</dbReference>
<dbReference type="Pfam" id="PF13668">
    <property type="entry name" value="Ferritin_2"/>
    <property type="match status" value="1"/>
</dbReference>
<keyword evidence="1" id="KW-0732">Signal</keyword>
<gene>
    <name evidence="2" type="ORF">A4U43_C07F9920</name>
</gene>
<sequence length="354" mass="39070">MHSPHRNTTICACFQNMAPKIISPLLLSFFFLLLEFTCHASDIPKLTTGDNGTDHTPIFPDHETDFPKCAPLTPPLISIPVFPQDIPPLQFAQNIEHIECEWFLFGAFGFGLDAVEPELALGGPPPVGVRKANLDEVIRKVIAEFGYQEVGHLRALKQTVGGITRPLIDLSPKNFARLVDEAFGYNLDPPFDPYANTLNYLIGSYCIPYLGLLGYVGTNQNLNGLVTKRLLAGLLTVESEQDGIIRGYLFLNLTMPVPPYNITVAEFTDRISYMRNKLAMCGIKDEGLFVPRTLGAEQKLNTNVVSADKNSLGYARTPQELLRILYETGNEHIPGGFLPQGGNGEIARRLLGDI</sequence>
<name>A0A5P1EE12_ASPOF</name>
<proteinExistence type="predicted"/>
<evidence type="ECO:0008006" key="4">
    <source>
        <dbReference type="Google" id="ProtNLM"/>
    </source>
</evidence>
<evidence type="ECO:0000313" key="2">
    <source>
        <dbReference type="EMBL" id="ONK62961.1"/>
    </source>
</evidence>
<dbReference type="OMA" id="FFNRAMN"/>
<dbReference type="PANTHER" id="PTHR31694:SF26">
    <property type="entry name" value="OS05G0151100 PROTEIN"/>
    <property type="match status" value="1"/>
</dbReference>
<protein>
    <recommendedName>
        <fullName evidence="4">Desiccation-related protein PCC13-62</fullName>
    </recommendedName>
</protein>
<evidence type="ECO:0000313" key="3">
    <source>
        <dbReference type="Proteomes" id="UP000243459"/>
    </source>
</evidence>
<dbReference type="Gramene" id="ONK62961">
    <property type="protein sequence ID" value="ONK62961"/>
    <property type="gene ID" value="A4U43_C07F9920"/>
</dbReference>
<dbReference type="InterPro" id="IPR052965">
    <property type="entry name" value="Pigment-catalase-like"/>
</dbReference>
<accession>A0A5P1EE12</accession>
<reference evidence="3" key="1">
    <citation type="journal article" date="2017" name="Nat. Commun.">
        <title>The asparagus genome sheds light on the origin and evolution of a young Y chromosome.</title>
        <authorList>
            <person name="Harkess A."/>
            <person name="Zhou J."/>
            <person name="Xu C."/>
            <person name="Bowers J.E."/>
            <person name="Van der Hulst R."/>
            <person name="Ayyampalayam S."/>
            <person name="Mercati F."/>
            <person name="Riccardi P."/>
            <person name="McKain M.R."/>
            <person name="Kakrana A."/>
            <person name="Tang H."/>
            <person name="Ray J."/>
            <person name="Groenendijk J."/>
            <person name="Arikit S."/>
            <person name="Mathioni S.M."/>
            <person name="Nakano M."/>
            <person name="Shan H."/>
            <person name="Telgmann-Rauber A."/>
            <person name="Kanno A."/>
            <person name="Yue Z."/>
            <person name="Chen H."/>
            <person name="Li W."/>
            <person name="Chen Y."/>
            <person name="Xu X."/>
            <person name="Zhang Y."/>
            <person name="Luo S."/>
            <person name="Chen H."/>
            <person name="Gao J."/>
            <person name="Mao Z."/>
            <person name="Pires J.C."/>
            <person name="Luo M."/>
            <person name="Kudrna D."/>
            <person name="Wing R.A."/>
            <person name="Meyers B.C."/>
            <person name="Yi K."/>
            <person name="Kong H."/>
            <person name="Lavrijsen P."/>
            <person name="Sunseri F."/>
            <person name="Falavigna A."/>
            <person name="Ye Y."/>
            <person name="Leebens-Mack J.H."/>
            <person name="Chen G."/>
        </authorList>
    </citation>
    <scope>NUCLEOTIDE SEQUENCE [LARGE SCALE GENOMIC DNA]</scope>
    <source>
        <strain evidence="3">cv. DH0086</strain>
    </source>
</reference>
<feature type="signal peptide" evidence="1">
    <location>
        <begin position="1"/>
        <end position="40"/>
    </location>
</feature>
<feature type="chain" id="PRO_5024427240" description="Desiccation-related protein PCC13-62" evidence="1">
    <location>
        <begin position="41"/>
        <end position="354"/>
    </location>
</feature>
<keyword evidence="3" id="KW-1185">Reference proteome</keyword>
<dbReference type="Proteomes" id="UP000243459">
    <property type="component" value="Chromosome 7"/>
</dbReference>
<evidence type="ECO:0000256" key="1">
    <source>
        <dbReference type="SAM" id="SignalP"/>
    </source>
</evidence>
<organism evidence="2 3">
    <name type="scientific">Asparagus officinalis</name>
    <name type="common">Garden asparagus</name>
    <dbReference type="NCBI Taxonomy" id="4686"/>
    <lineage>
        <taxon>Eukaryota</taxon>
        <taxon>Viridiplantae</taxon>
        <taxon>Streptophyta</taxon>
        <taxon>Embryophyta</taxon>
        <taxon>Tracheophyta</taxon>
        <taxon>Spermatophyta</taxon>
        <taxon>Magnoliopsida</taxon>
        <taxon>Liliopsida</taxon>
        <taxon>Asparagales</taxon>
        <taxon>Asparagaceae</taxon>
        <taxon>Asparagoideae</taxon>
        <taxon>Asparagus</taxon>
    </lineage>
</organism>
<dbReference type="PANTHER" id="PTHR31694">
    <property type="entry name" value="DESICCATION-LIKE PROTEIN"/>
    <property type="match status" value="1"/>
</dbReference>